<gene>
    <name evidence="3" type="ORF">NAES01612_LOCUS4064</name>
</gene>
<dbReference type="AlphaFoldDB" id="A0A7S4NF82"/>
<accession>A0A7S4NF82</accession>
<dbReference type="EMBL" id="HBKR01006102">
    <property type="protein sequence ID" value="CAE2283838.1"/>
    <property type="molecule type" value="Transcribed_RNA"/>
</dbReference>
<name>A0A7S4NF82_9EUKA</name>
<dbReference type="InterPro" id="IPR029058">
    <property type="entry name" value="AB_hydrolase_fold"/>
</dbReference>
<dbReference type="InterPro" id="IPR000383">
    <property type="entry name" value="Xaa-Pro-like_dom"/>
</dbReference>
<dbReference type="InterPro" id="IPR008979">
    <property type="entry name" value="Galactose-bd-like_sf"/>
</dbReference>
<reference evidence="3" key="1">
    <citation type="submission" date="2021-01" db="EMBL/GenBank/DDBJ databases">
        <authorList>
            <person name="Corre E."/>
            <person name="Pelletier E."/>
            <person name="Niang G."/>
            <person name="Scheremetjew M."/>
            <person name="Finn R."/>
            <person name="Kale V."/>
            <person name="Holt S."/>
            <person name="Cochrane G."/>
            <person name="Meng A."/>
            <person name="Brown T."/>
            <person name="Cohen L."/>
        </authorList>
    </citation>
    <scope>NUCLEOTIDE SEQUENCE</scope>
    <source>
        <strain evidence="3">SoJaBio B1-5/56/2</strain>
    </source>
</reference>
<organism evidence="3">
    <name type="scientific">Paramoeba aestuarina</name>
    <dbReference type="NCBI Taxonomy" id="180227"/>
    <lineage>
        <taxon>Eukaryota</taxon>
        <taxon>Amoebozoa</taxon>
        <taxon>Discosea</taxon>
        <taxon>Flabellinia</taxon>
        <taxon>Dactylopodida</taxon>
        <taxon>Paramoebidae</taxon>
        <taxon>Paramoeba</taxon>
    </lineage>
</organism>
<dbReference type="SMART" id="SM00939">
    <property type="entry name" value="PepX_C"/>
    <property type="match status" value="1"/>
</dbReference>
<keyword evidence="1" id="KW-0378">Hydrolase</keyword>
<dbReference type="InterPro" id="IPR005674">
    <property type="entry name" value="CocE/Ser_esterase"/>
</dbReference>
<feature type="domain" description="Xaa-Pro dipeptidyl-peptidase C-terminal" evidence="2">
    <location>
        <begin position="265"/>
        <end position="505"/>
    </location>
</feature>
<sequence>MLGNGFCERGYIVLIQDCRGTGDSDGEFDPGFNETRDGKATLRWVRSQPWFQQCPKIGTWGPSYLGLVQLAVIENESDDKEAPPDAMVPIMTSSNFRNVIAPMGGGLHLSLFCRWHYITNSQMKRREKGNKENLLVKSLKEGQMIFQKMDSKCNPAFHCPLAEVDKTITEEETYLGTTLLNMCFSKNLQVKEEFWARRNYVELLRKAQKMPNILLIAGWYDIFLDDQISDFLYMSSVEPENVRLIVGGWHHFDISAFSWGMSEGINHFEATLKGKTRHDKKETKKVKIYVMGKEKWIEMDQFPPRGDEIPSSLYFLAIEGTKKMLSSSPAVENNSSSKYIYDPSDPTPSIGGREFHPKEAGQRANNTLEKRHDILVFTTHALKNRVDLLGHVKVTLFMKFSTLSVDVFVRLCVVGATVGRSKNMSDGYLRVYQQKGEEGRTKKVELFLSPCACTFHKGDKIRIQVASGAHPRYHPNNGTGDPFSTDLEKSEVEIFHDEQNPSMIILNYQEEE</sequence>
<proteinExistence type="predicted"/>
<evidence type="ECO:0000313" key="3">
    <source>
        <dbReference type="EMBL" id="CAE2283838.1"/>
    </source>
</evidence>
<dbReference type="Gene3D" id="2.60.120.260">
    <property type="entry name" value="Galactose-binding domain-like"/>
    <property type="match status" value="1"/>
</dbReference>
<dbReference type="InterPro" id="IPR013736">
    <property type="entry name" value="Xaa-Pro_dipept_C"/>
</dbReference>
<dbReference type="Gene3D" id="3.40.50.1820">
    <property type="entry name" value="alpha/beta hydrolase"/>
    <property type="match status" value="1"/>
</dbReference>
<dbReference type="GO" id="GO:0008239">
    <property type="term" value="F:dipeptidyl-peptidase activity"/>
    <property type="evidence" value="ECO:0007669"/>
    <property type="project" value="InterPro"/>
</dbReference>
<dbReference type="Pfam" id="PF02129">
    <property type="entry name" value="Peptidase_S15"/>
    <property type="match status" value="1"/>
</dbReference>
<protein>
    <recommendedName>
        <fullName evidence="2">Xaa-Pro dipeptidyl-peptidase C-terminal domain-containing protein</fullName>
    </recommendedName>
</protein>
<dbReference type="SUPFAM" id="SSF49785">
    <property type="entry name" value="Galactose-binding domain-like"/>
    <property type="match status" value="1"/>
</dbReference>
<evidence type="ECO:0000259" key="2">
    <source>
        <dbReference type="SMART" id="SM00939"/>
    </source>
</evidence>
<dbReference type="SUPFAM" id="SSF53474">
    <property type="entry name" value="alpha/beta-Hydrolases"/>
    <property type="match status" value="1"/>
</dbReference>
<dbReference type="Pfam" id="PF08530">
    <property type="entry name" value="PepX_C"/>
    <property type="match status" value="1"/>
</dbReference>
<evidence type="ECO:0000256" key="1">
    <source>
        <dbReference type="ARBA" id="ARBA00022801"/>
    </source>
</evidence>
<dbReference type="Gene3D" id="1.10.3020.10">
    <property type="entry name" value="alpha-amino acid ester hydrolase ( Helical cap domain)"/>
    <property type="match status" value="1"/>
</dbReference>
<dbReference type="NCBIfam" id="TIGR00976">
    <property type="entry name" value="CocE_NonD"/>
    <property type="match status" value="1"/>
</dbReference>